<dbReference type="Pfam" id="PF18844">
    <property type="entry name" value="baeRF_family2"/>
    <property type="match status" value="1"/>
</dbReference>
<evidence type="ECO:0000313" key="3">
    <source>
        <dbReference type="Proteomes" id="UP000187085"/>
    </source>
</evidence>
<organism evidence="2 3">
    <name type="scientific">Tersicoccus phoenicis</name>
    <dbReference type="NCBI Taxonomy" id="554083"/>
    <lineage>
        <taxon>Bacteria</taxon>
        <taxon>Bacillati</taxon>
        <taxon>Actinomycetota</taxon>
        <taxon>Actinomycetes</taxon>
        <taxon>Micrococcales</taxon>
        <taxon>Micrococcaceae</taxon>
        <taxon>Tersicoccus</taxon>
    </lineage>
</organism>
<comment type="caution">
    <text evidence="2">The sequence shown here is derived from an EMBL/GenBank/DDBJ whole genome shotgun (WGS) entry which is preliminary data.</text>
</comment>
<dbReference type="EMBL" id="MRDE01000039">
    <property type="protein sequence ID" value="OMH24978.1"/>
    <property type="molecule type" value="Genomic_DNA"/>
</dbReference>
<evidence type="ECO:0000313" key="2">
    <source>
        <dbReference type="EMBL" id="OMH24978.1"/>
    </source>
</evidence>
<dbReference type="RefSeq" id="WP_076703498.1">
    <property type="nucleotide sequence ID" value="NZ_MRDE01000039.1"/>
</dbReference>
<dbReference type="Proteomes" id="UP000187085">
    <property type="component" value="Unassembled WGS sequence"/>
</dbReference>
<evidence type="ECO:0000256" key="1">
    <source>
        <dbReference type="SAM" id="MobiDB-lite"/>
    </source>
</evidence>
<feature type="region of interest" description="Disordered" evidence="1">
    <location>
        <begin position="149"/>
        <end position="172"/>
    </location>
</feature>
<dbReference type="InterPro" id="IPR040701">
    <property type="entry name" value="Bact_RF_family2"/>
</dbReference>
<evidence type="ECO:0008006" key="4">
    <source>
        <dbReference type="Google" id="ProtNLM"/>
    </source>
</evidence>
<protein>
    <recommendedName>
        <fullName evidence="4">Peptide chain release factor 1</fullName>
    </recommendedName>
</protein>
<reference evidence="2 3" key="1">
    <citation type="submission" date="2016-12" db="EMBL/GenBank/DDBJ databases">
        <title>Draft genome of Tersicoccus phoenicis 1P05MA.</title>
        <authorList>
            <person name="Nakajima Y."/>
            <person name="Yoshizawa S."/>
            <person name="Nakamura K."/>
            <person name="Ogura Y."/>
            <person name="Hayashi T."/>
            <person name="Kogure K."/>
        </authorList>
    </citation>
    <scope>NUCLEOTIDE SEQUENCE [LARGE SCALE GENOMIC DNA]</scope>
    <source>
        <strain evidence="2 3">1p05MA</strain>
    </source>
</reference>
<dbReference type="OrthoDB" id="5179393at2"/>
<dbReference type="AlphaFoldDB" id="A0A1R1LBT2"/>
<dbReference type="Gene3D" id="3.30.1330.30">
    <property type="match status" value="1"/>
</dbReference>
<accession>A0A1R1LBT2</accession>
<keyword evidence="3" id="KW-1185">Reference proteome</keyword>
<proteinExistence type="predicted"/>
<feature type="region of interest" description="Disordered" evidence="1">
    <location>
        <begin position="353"/>
        <end position="390"/>
    </location>
</feature>
<dbReference type="InterPro" id="IPR029064">
    <property type="entry name" value="Ribosomal_eL30-like_sf"/>
</dbReference>
<feature type="compositionally biased region" description="Polar residues" evidence="1">
    <location>
        <begin position="353"/>
        <end position="362"/>
    </location>
</feature>
<gene>
    <name evidence="2" type="ORF">BKD30_06940</name>
</gene>
<feature type="compositionally biased region" description="Basic and acidic residues" evidence="1">
    <location>
        <begin position="363"/>
        <end position="390"/>
    </location>
</feature>
<sequence>MKLPWLKPALEDAGPFVSVHLDTTRTDPSAATELTTRWNQCRSRLSSAGVADDLLEDIADTVLSPSSIGGRHGRAIIASPREILLDRVLPVPPREDAAAFGDAPVLLPLLQLTPYAVSQLLIEVDRAGADLHLRAPENPVIARSRNDIEGESSVDGGHDELHKASVGGGAQHGWRARNFDARVEDSWERNAEAVAQKVDALVVKHKPDMVLLTGDVRATALLKDALGQEARARLQVVSGGTRGVSMERASFREELERVTREFIEKRQRQLADQFHENQRRVTDSLAGVDEVRQALERGQVDELLFVVGQEPEGIEELIRQAIATDAGVSALEEGIASIPEGIGALLRWRDEATPSNELSSMTDDPRREDAVDPDRDDRTPHEREEDAIRG</sequence>
<dbReference type="STRING" id="554083.BKD30_06940"/>
<name>A0A1R1LBT2_9MICC</name>